<evidence type="ECO:0000256" key="9">
    <source>
        <dbReference type="ARBA" id="ARBA00022553"/>
    </source>
</evidence>
<evidence type="ECO:0000259" key="23">
    <source>
        <dbReference type="PROSITE" id="PS50942"/>
    </source>
</evidence>
<dbReference type="CDD" id="cd16985">
    <property type="entry name" value="ANTH_N_AP180"/>
    <property type="match status" value="1"/>
</dbReference>
<reference evidence="25" key="1">
    <citation type="submission" date="2025-08" db="UniProtKB">
        <authorList>
            <consortium name="RefSeq"/>
        </authorList>
    </citation>
    <scope>IDENTIFICATION</scope>
    <source>
        <tissue evidence="25">Muscle</tissue>
    </source>
</reference>
<comment type="subunit">
    <text evidence="19">Binds to clathrin; involves primarily the C-terminal sequences, but the full-length protein is required for full binding capacity. Binds phosphatidylinositol 4,5- bisphosphate. Interacts with PIMREG; this interaction may change the subcellular location into the nucleus. Interacts with AP2A1 (via its alpha-appendage domain). Interacts (via N-terminus) with VAMP2; VAMP3; VAMP7 and VAMP8 (Via N-terminus). Interacts with LC3/MAP1LC3A.</text>
</comment>
<dbReference type="PROSITE" id="PS50942">
    <property type="entry name" value="ENTH"/>
    <property type="match status" value="1"/>
</dbReference>
<keyword evidence="15" id="KW-0168">Coated pit</keyword>
<dbReference type="GO" id="GO:0030136">
    <property type="term" value="C:clathrin-coated vesicle"/>
    <property type="evidence" value="ECO:0007669"/>
    <property type="project" value="UniProtKB-SubCell"/>
</dbReference>
<keyword evidence="24" id="KW-1185">Reference proteome</keyword>
<evidence type="ECO:0000256" key="8">
    <source>
        <dbReference type="ARBA" id="ARBA00022499"/>
    </source>
</evidence>
<dbReference type="GO" id="GO:0016185">
    <property type="term" value="P:synaptic vesicle budding from presynaptic endocytic zone membrane"/>
    <property type="evidence" value="ECO:0007669"/>
    <property type="project" value="TreeGrafter"/>
</dbReference>
<dbReference type="GO" id="GO:0098894">
    <property type="term" value="C:extrinsic component of presynaptic endocytic zone membrane"/>
    <property type="evidence" value="ECO:0007669"/>
    <property type="project" value="TreeGrafter"/>
</dbReference>
<evidence type="ECO:0000313" key="24">
    <source>
        <dbReference type="Proteomes" id="UP000694851"/>
    </source>
</evidence>
<evidence type="ECO:0000256" key="19">
    <source>
        <dbReference type="ARBA" id="ARBA00061829"/>
    </source>
</evidence>
<gene>
    <name evidence="25" type="primary">PICALM</name>
</gene>
<comment type="subcellular location">
    <subcellularLocation>
        <location evidence="3">Cell membrane</location>
    </subcellularLocation>
    <subcellularLocation>
        <location evidence="2">Cytoplasmic vesicle</location>
        <location evidence="2">Clathrin-coated vesicle</location>
    </subcellularLocation>
    <subcellularLocation>
        <location evidence="4">Golgi apparatus</location>
    </subcellularLocation>
    <subcellularLocation>
        <location evidence="5">Membrane</location>
        <location evidence="5">Clathrin-coated pit</location>
    </subcellularLocation>
    <subcellularLocation>
        <location evidence="1">Nucleus</location>
    </subcellularLocation>
</comment>
<dbReference type="Gene3D" id="1.25.40.90">
    <property type="match status" value="1"/>
</dbReference>
<evidence type="ECO:0000256" key="7">
    <source>
        <dbReference type="ARBA" id="ARBA00022475"/>
    </source>
</evidence>
<comment type="function">
    <text evidence="18">Cytoplasmic adapter protein that plays a critical role in clathrin-mediated endocytosis which is important in processes such as internalization of cell receptors, synaptic transmission or removal of apoptotic cells. Recruits AP-2 and attaches clathrin triskelions to the cytoplasmic side of plasma membrane leading to clathrin-coated vesicles (CCVs) assembly. Furthermore, regulates clathrin-coated vesicle size and maturation by directly sensing and driving membrane curvature. In addition to binding to clathrin, mediates the endocytosis of small R-SNARES (Soluble NSF Attachment Protein REceptors) between plasma membranes and endosomes including VAMP2, VAMP3, VAMP4, VAMP7 or VAMP8. In turn, PICALM-dependent SNARE endocytosis is required for the formation and maturation of autophagic precursors. Modulates thereby autophagy and the turnover of autophagy substrates such as MAPT/TAU or amyloid precursor protein cleaved C-terminal fragment (APP-CTF).</text>
</comment>
<dbReference type="GO" id="GO:0005546">
    <property type="term" value="F:phosphatidylinositol-4,5-bisphosphate binding"/>
    <property type="evidence" value="ECO:0007669"/>
    <property type="project" value="TreeGrafter"/>
</dbReference>
<evidence type="ECO:0000256" key="21">
    <source>
        <dbReference type="SAM" id="Coils"/>
    </source>
</evidence>
<comment type="similarity">
    <text evidence="6">Belongs to the PICALM/SNAP91 family.</text>
</comment>
<dbReference type="GO" id="GO:0008021">
    <property type="term" value="C:synaptic vesicle"/>
    <property type="evidence" value="ECO:0007669"/>
    <property type="project" value="TreeGrafter"/>
</dbReference>
<dbReference type="AlphaFoldDB" id="A0A8B7RHY7"/>
<feature type="region of interest" description="Disordered" evidence="22">
    <location>
        <begin position="504"/>
        <end position="525"/>
    </location>
</feature>
<evidence type="ECO:0000256" key="2">
    <source>
        <dbReference type="ARBA" id="ARBA00004132"/>
    </source>
</evidence>
<dbReference type="InterPro" id="IPR045192">
    <property type="entry name" value="AP180-like"/>
</dbReference>
<accession>A0A8B7RHY7</accession>
<feature type="region of interest" description="Disordered" evidence="22">
    <location>
        <begin position="584"/>
        <end position="623"/>
    </location>
</feature>
<dbReference type="InterPro" id="IPR013809">
    <property type="entry name" value="ENTH"/>
</dbReference>
<dbReference type="Pfam" id="PF07651">
    <property type="entry name" value="ANTH"/>
    <property type="match status" value="1"/>
</dbReference>
<dbReference type="SUPFAM" id="SSF89009">
    <property type="entry name" value="GAT-like domain"/>
    <property type="match status" value="1"/>
</dbReference>
<dbReference type="GeneID" id="109383253"/>
<evidence type="ECO:0000256" key="22">
    <source>
        <dbReference type="SAM" id="MobiDB-lite"/>
    </source>
</evidence>
<organism evidence="24 25">
    <name type="scientific">Hipposideros armiger</name>
    <name type="common">Great Himalayan leaf-nosed bat</name>
    <dbReference type="NCBI Taxonomy" id="186990"/>
    <lineage>
        <taxon>Eukaryota</taxon>
        <taxon>Metazoa</taxon>
        <taxon>Chordata</taxon>
        <taxon>Craniata</taxon>
        <taxon>Vertebrata</taxon>
        <taxon>Euteleostomi</taxon>
        <taxon>Mammalia</taxon>
        <taxon>Eutheria</taxon>
        <taxon>Laurasiatheria</taxon>
        <taxon>Chiroptera</taxon>
        <taxon>Yinpterochiroptera</taxon>
        <taxon>Rhinolophoidea</taxon>
        <taxon>Hipposideridae</taxon>
        <taxon>Hipposideros</taxon>
    </lineage>
</organism>
<dbReference type="GO" id="GO:0048268">
    <property type="term" value="P:clathrin coat assembly"/>
    <property type="evidence" value="ECO:0007669"/>
    <property type="project" value="InterPro"/>
</dbReference>
<dbReference type="CTD" id="8301"/>
<evidence type="ECO:0000256" key="10">
    <source>
        <dbReference type="ARBA" id="ARBA00022583"/>
    </source>
</evidence>
<evidence type="ECO:0000256" key="5">
    <source>
        <dbReference type="ARBA" id="ARBA00004600"/>
    </source>
</evidence>
<dbReference type="PANTHER" id="PTHR22951">
    <property type="entry name" value="CLATHRIN ASSEMBLY PROTEIN"/>
    <property type="match status" value="1"/>
</dbReference>
<keyword evidence="21" id="KW-0175">Coiled coil</keyword>
<dbReference type="InterPro" id="IPR008942">
    <property type="entry name" value="ENTH_VHS"/>
</dbReference>
<evidence type="ECO:0000256" key="16">
    <source>
        <dbReference type="ARBA" id="ARBA00023242"/>
    </source>
</evidence>
<evidence type="ECO:0000256" key="18">
    <source>
        <dbReference type="ARBA" id="ARBA00055144"/>
    </source>
</evidence>
<dbReference type="Gene3D" id="1.20.58.150">
    <property type="entry name" value="ANTH domain"/>
    <property type="match status" value="1"/>
</dbReference>
<evidence type="ECO:0000256" key="14">
    <source>
        <dbReference type="ARBA" id="ARBA00023136"/>
    </source>
</evidence>
<keyword evidence="17" id="KW-0968">Cytoplasmic vesicle</keyword>
<evidence type="ECO:0000256" key="11">
    <source>
        <dbReference type="ARBA" id="ARBA00022843"/>
    </source>
</evidence>
<evidence type="ECO:0000256" key="4">
    <source>
        <dbReference type="ARBA" id="ARBA00004555"/>
    </source>
</evidence>
<dbReference type="RefSeq" id="XP_019499040.1">
    <property type="nucleotide sequence ID" value="XM_019643495.1"/>
</dbReference>
<keyword evidence="11" id="KW-0832">Ubl conjugation</keyword>
<dbReference type="SMART" id="SM00273">
    <property type="entry name" value="ENTH"/>
    <property type="match status" value="1"/>
</dbReference>
<evidence type="ECO:0000256" key="13">
    <source>
        <dbReference type="ARBA" id="ARBA00023034"/>
    </source>
</evidence>
<keyword evidence="9" id="KW-0597">Phosphoprotein</keyword>
<feature type="coiled-coil region" evidence="21">
    <location>
        <begin position="321"/>
        <end position="348"/>
    </location>
</feature>
<dbReference type="Proteomes" id="UP000694851">
    <property type="component" value="Unplaced"/>
</dbReference>
<evidence type="ECO:0000256" key="6">
    <source>
        <dbReference type="ARBA" id="ARBA00008011"/>
    </source>
</evidence>
<dbReference type="InterPro" id="IPR014712">
    <property type="entry name" value="ANTH_dom_sf"/>
</dbReference>
<dbReference type="GO" id="GO:0000149">
    <property type="term" value="F:SNARE binding"/>
    <property type="evidence" value="ECO:0007669"/>
    <property type="project" value="TreeGrafter"/>
</dbReference>
<keyword evidence="14" id="KW-0472">Membrane</keyword>
<dbReference type="FunFam" id="1.25.40.90:FF:000001">
    <property type="entry name" value="phosphatidylinositol-binding clathrin assembly protein-like isoform X1"/>
    <property type="match status" value="1"/>
</dbReference>
<evidence type="ECO:0000256" key="1">
    <source>
        <dbReference type="ARBA" id="ARBA00004123"/>
    </source>
</evidence>
<dbReference type="GO" id="GO:0005634">
    <property type="term" value="C:nucleus"/>
    <property type="evidence" value="ECO:0007669"/>
    <property type="project" value="UniProtKB-SubCell"/>
</dbReference>
<dbReference type="GO" id="GO:0072583">
    <property type="term" value="P:clathrin-dependent endocytosis"/>
    <property type="evidence" value="ECO:0007669"/>
    <property type="project" value="InterPro"/>
</dbReference>
<name>A0A8B7RHY7_HIPAR</name>
<dbReference type="OrthoDB" id="44015at2759"/>
<evidence type="ECO:0000256" key="15">
    <source>
        <dbReference type="ARBA" id="ARBA00023176"/>
    </source>
</evidence>
<keyword evidence="13" id="KW-0333">Golgi apparatus</keyword>
<dbReference type="GO" id="GO:0005545">
    <property type="term" value="F:1-phosphatidylinositol binding"/>
    <property type="evidence" value="ECO:0007669"/>
    <property type="project" value="InterPro"/>
</dbReference>
<evidence type="ECO:0000256" key="12">
    <source>
        <dbReference type="ARBA" id="ARBA00022990"/>
    </source>
</evidence>
<keyword evidence="10" id="KW-0254">Endocytosis</keyword>
<dbReference type="InterPro" id="IPR011417">
    <property type="entry name" value="ANTH_dom"/>
</dbReference>
<keyword evidence="8" id="KW-1017">Isopeptide bond</keyword>
<dbReference type="GO" id="GO:0005794">
    <property type="term" value="C:Golgi apparatus"/>
    <property type="evidence" value="ECO:0007669"/>
    <property type="project" value="UniProtKB-SubCell"/>
</dbReference>
<protein>
    <recommendedName>
        <fullName evidence="20">Phosphatidylinositol-binding clathrin assembly protein</fullName>
    </recommendedName>
</protein>
<evidence type="ECO:0000256" key="17">
    <source>
        <dbReference type="ARBA" id="ARBA00023329"/>
    </source>
</evidence>
<keyword evidence="16" id="KW-0539">Nucleus</keyword>
<feature type="domain" description="ENTH" evidence="23">
    <location>
        <begin position="14"/>
        <end position="145"/>
    </location>
</feature>
<dbReference type="GO" id="GO:0032050">
    <property type="term" value="F:clathrin heavy chain binding"/>
    <property type="evidence" value="ECO:0007669"/>
    <property type="project" value="TreeGrafter"/>
</dbReference>
<evidence type="ECO:0000256" key="3">
    <source>
        <dbReference type="ARBA" id="ARBA00004236"/>
    </source>
</evidence>
<proteinExistence type="inferred from homology"/>
<keyword evidence="12" id="KW-0007">Acetylation</keyword>
<evidence type="ECO:0000313" key="25">
    <source>
        <dbReference type="RefSeq" id="XP_019499040.1"/>
    </source>
</evidence>
<dbReference type="FunFam" id="1.20.58.150:FF:000001">
    <property type="entry name" value="phosphatidylinositol-binding clathrin assembly protein-like isoform X1"/>
    <property type="match status" value="1"/>
</dbReference>
<sequence>MSGQSLTDRITAAQHSVTGSAVSKTVCKATTHEIMGPKKKHLDYLIQCTNEMNVNIPQLADSLFERTTNSSWVVVFKSLITTHHLMVYGNERFIQYLASRNTLFNLSNFLDKSGLQGYDMSTFIRRYSRYLNEKAVSYRQVAFDFTKVKRGADGVMRTMNTEKLLKTVPIIQNQMDALLDFNVNSNELTNGVINAAFMLLFKDAIRLFAAYNEGIINLLEKYFDMKKNQCKEGLDIYKKFLTRMTRISEFLKVAEQVGIDRGDIPDLSQAPSSLLDALEQHLASLEGKKIKDSTAASRATTLSNAVSSLASTGLSLTKVDEREKQAALEEEQARLKALKEQRLKELAKKPHTSLTTAASPVSTSAGGIMTAPAIDIFSTPSSSNSTSKLPNDLLDLQQPTFHPSVLPMSTASQVANTWGGFTPSPVAQPHPSAGLNVDFESVFGNKSANVIVDSGGGLLKPTVASQNQSLPVAKLPPNKLVSDDLDSSLANLVGNLGIGNGTTKNDVNWSQPGEKKLTGGSNWQPKVAPTTAWNAATMAPPVMAYPATTPTGMIGYGIPPQMGNVPVMTQPTLIYSQPVMRPPNPFGPVSGAQLSATSSPSSHSPHRASGKDPFAELSLEDFL</sequence>
<keyword evidence="7" id="KW-1003">Cell membrane</keyword>
<dbReference type="GO" id="GO:0005905">
    <property type="term" value="C:clathrin-coated pit"/>
    <property type="evidence" value="ECO:0007669"/>
    <property type="project" value="UniProtKB-SubCell"/>
</dbReference>
<dbReference type="SUPFAM" id="SSF48464">
    <property type="entry name" value="ENTH/VHS domain"/>
    <property type="match status" value="1"/>
</dbReference>
<evidence type="ECO:0000256" key="20">
    <source>
        <dbReference type="ARBA" id="ARBA00068054"/>
    </source>
</evidence>
<dbReference type="PANTHER" id="PTHR22951:SF16">
    <property type="entry name" value="PHOSPHATIDYLINOSITOL-BINDING CLATHRIN ASSEMBLY PROTEIN"/>
    <property type="match status" value="1"/>
</dbReference>